<dbReference type="EMBL" id="CP095053">
    <property type="protein sequence ID" value="UOR03999.1"/>
    <property type="molecule type" value="Genomic_DNA"/>
</dbReference>
<evidence type="ECO:0000256" key="3">
    <source>
        <dbReference type="ARBA" id="ARBA00004961"/>
    </source>
</evidence>
<dbReference type="KEGG" id="haei:MUN82_13705"/>
<dbReference type="InterPro" id="IPR037171">
    <property type="entry name" value="NagB/RpiA_transferase-like"/>
</dbReference>
<gene>
    <name evidence="7 9" type="primary">pgl</name>
    <name evidence="9" type="ORF">MUN82_13705</name>
</gene>
<evidence type="ECO:0000256" key="6">
    <source>
        <dbReference type="ARBA" id="ARBA00020337"/>
    </source>
</evidence>
<protein>
    <recommendedName>
        <fullName evidence="6 7">6-phosphogluconolactonase</fullName>
        <shortName evidence="7">6PGL</shortName>
        <ecNumber evidence="5 7">3.1.1.31</ecNumber>
    </recommendedName>
</protein>
<organism evidence="9 10">
    <name type="scientific">Hymenobacter aerilatus</name>
    <dbReference type="NCBI Taxonomy" id="2932251"/>
    <lineage>
        <taxon>Bacteria</taxon>
        <taxon>Pseudomonadati</taxon>
        <taxon>Bacteroidota</taxon>
        <taxon>Cytophagia</taxon>
        <taxon>Cytophagales</taxon>
        <taxon>Hymenobacteraceae</taxon>
        <taxon>Hymenobacter</taxon>
    </lineage>
</organism>
<comment type="pathway">
    <text evidence="3 7">Carbohydrate degradation; pentose phosphate pathway; D-ribulose 5-phosphate from D-glucose 6-phosphate (oxidative stage): step 2/3.</text>
</comment>
<dbReference type="GO" id="GO:0005975">
    <property type="term" value="P:carbohydrate metabolic process"/>
    <property type="evidence" value="ECO:0007669"/>
    <property type="project" value="UniProtKB-UniRule"/>
</dbReference>
<keyword evidence="7 9" id="KW-0378">Hydrolase</keyword>
<evidence type="ECO:0000313" key="10">
    <source>
        <dbReference type="Proteomes" id="UP000829925"/>
    </source>
</evidence>
<evidence type="ECO:0000256" key="2">
    <source>
        <dbReference type="ARBA" id="ARBA00002681"/>
    </source>
</evidence>
<evidence type="ECO:0000313" key="9">
    <source>
        <dbReference type="EMBL" id="UOR03999.1"/>
    </source>
</evidence>
<dbReference type="PANTHER" id="PTHR11054:SF0">
    <property type="entry name" value="6-PHOSPHOGLUCONOLACTONASE"/>
    <property type="match status" value="1"/>
</dbReference>
<name>A0A8T9SW70_9BACT</name>
<evidence type="ECO:0000256" key="1">
    <source>
        <dbReference type="ARBA" id="ARBA00000832"/>
    </source>
</evidence>
<proteinExistence type="inferred from homology"/>
<keyword evidence="10" id="KW-1185">Reference proteome</keyword>
<dbReference type="InterPro" id="IPR006148">
    <property type="entry name" value="Glc/Gal-6P_isomerase"/>
</dbReference>
<dbReference type="GO" id="GO:0017057">
    <property type="term" value="F:6-phosphogluconolactonase activity"/>
    <property type="evidence" value="ECO:0007669"/>
    <property type="project" value="UniProtKB-UniRule"/>
</dbReference>
<dbReference type="RefSeq" id="WP_245091286.1">
    <property type="nucleotide sequence ID" value="NZ_CP095053.1"/>
</dbReference>
<reference evidence="9 10" key="1">
    <citation type="submission" date="2022-04" db="EMBL/GenBank/DDBJ databases">
        <title>Hymenobacter sp. isolated from the air.</title>
        <authorList>
            <person name="Won M."/>
            <person name="Lee C.-M."/>
            <person name="Woen H.-Y."/>
            <person name="Kwon S.-W."/>
        </authorList>
    </citation>
    <scope>NUCLEOTIDE SEQUENCE [LARGE SCALE GENOMIC DNA]</scope>
    <source>
        <strain evidence="10">5413 J-13</strain>
    </source>
</reference>
<dbReference type="CDD" id="cd01400">
    <property type="entry name" value="6PGL"/>
    <property type="match status" value="1"/>
</dbReference>
<evidence type="ECO:0000256" key="7">
    <source>
        <dbReference type="RuleBase" id="RU365095"/>
    </source>
</evidence>
<accession>A0A8T9SW70</accession>
<comment type="similarity">
    <text evidence="4 7">Belongs to the glucosamine/galactosamine-6-phosphate isomerase family. 6-phosphogluconolactonase subfamily.</text>
</comment>
<evidence type="ECO:0000256" key="5">
    <source>
        <dbReference type="ARBA" id="ARBA00013198"/>
    </source>
</evidence>
<dbReference type="InterPro" id="IPR039104">
    <property type="entry name" value="6PGL"/>
</dbReference>
<dbReference type="Gene3D" id="3.40.50.1360">
    <property type="match status" value="1"/>
</dbReference>
<comment type="catalytic activity">
    <reaction evidence="1 7">
        <text>6-phospho-D-glucono-1,5-lactone + H2O = 6-phospho-D-gluconate + H(+)</text>
        <dbReference type="Rhea" id="RHEA:12556"/>
        <dbReference type="ChEBI" id="CHEBI:15377"/>
        <dbReference type="ChEBI" id="CHEBI:15378"/>
        <dbReference type="ChEBI" id="CHEBI:57955"/>
        <dbReference type="ChEBI" id="CHEBI:58759"/>
        <dbReference type="EC" id="3.1.1.31"/>
    </reaction>
</comment>
<dbReference type="PANTHER" id="PTHR11054">
    <property type="entry name" value="6-PHOSPHOGLUCONOLACTONASE"/>
    <property type="match status" value="1"/>
</dbReference>
<dbReference type="GO" id="GO:0006098">
    <property type="term" value="P:pentose-phosphate shunt"/>
    <property type="evidence" value="ECO:0007669"/>
    <property type="project" value="InterPro"/>
</dbReference>
<dbReference type="InterPro" id="IPR005900">
    <property type="entry name" value="6-phosphogluconolactonase_DevB"/>
</dbReference>
<dbReference type="SUPFAM" id="SSF100950">
    <property type="entry name" value="NagB/RpiA/CoA transferase-like"/>
    <property type="match status" value="1"/>
</dbReference>
<dbReference type="EC" id="3.1.1.31" evidence="5 7"/>
<evidence type="ECO:0000259" key="8">
    <source>
        <dbReference type="Pfam" id="PF01182"/>
    </source>
</evidence>
<dbReference type="Pfam" id="PF01182">
    <property type="entry name" value="Glucosamine_iso"/>
    <property type="match status" value="1"/>
</dbReference>
<sequence length="242" mass="26724">MAIRVFNSSEEASRALAEYFVATGNEAIAARGRFAVALSGGSSPKKLFELLAADYRDQLAWDKVDFFWGDERYVPHTDPNSNYLMAKRALLDPLGIKPAQIFAVDTSLSPSEAAAAYTHTMQRYFGSEDSLPLDLDLLGLGDNAHTASLFPHTSVLTDESVSVQALYIDEIQANRITMTAPLLNQARSTIFLVYGEGKAEAVRQILEEERDIQRYPAQLIQPTNGNVTWYLDEAAASKLTQK</sequence>
<dbReference type="NCBIfam" id="TIGR01198">
    <property type="entry name" value="pgl"/>
    <property type="match status" value="1"/>
</dbReference>
<feature type="domain" description="Glucosamine/galactosamine-6-phosphate isomerase" evidence="8">
    <location>
        <begin position="8"/>
        <end position="229"/>
    </location>
</feature>
<comment type="function">
    <text evidence="2 7">Hydrolysis of 6-phosphogluconolactone to 6-phosphogluconate.</text>
</comment>
<dbReference type="AlphaFoldDB" id="A0A8T9SW70"/>
<evidence type="ECO:0000256" key="4">
    <source>
        <dbReference type="ARBA" id="ARBA00010662"/>
    </source>
</evidence>
<dbReference type="Proteomes" id="UP000829925">
    <property type="component" value="Chromosome"/>
</dbReference>